<proteinExistence type="predicted"/>
<feature type="compositionally biased region" description="Basic and acidic residues" evidence="1">
    <location>
        <begin position="202"/>
        <end position="215"/>
    </location>
</feature>
<feature type="compositionally biased region" description="Polar residues" evidence="1">
    <location>
        <begin position="237"/>
        <end position="246"/>
    </location>
</feature>
<accession>A0A5N5Q6K5</accession>
<feature type="compositionally biased region" description="Basic and acidic residues" evidence="1">
    <location>
        <begin position="156"/>
        <end position="182"/>
    </location>
</feature>
<evidence type="ECO:0000313" key="2">
    <source>
        <dbReference type="EMBL" id="KAB5587424.1"/>
    </source>
</evidence>
<keyword evidence="3" id="KW-1185">Reference proteome</keyword>
<gene>
    <name evidence="2" type="ORF">CTheo_9138</name>
</gene>
<protein>
    <recommendedName>
        <fullName evidence="4">PH domain-containing protein</fullName>
    </recommendedName>
</protein>
<evidence type="ECO:0008006" key="4">
    <source>
        <dbReference type="Google" id="ProtNLM"/>
    </source>
</evidence>
<evidence type="ECO:0000256" key="1">
    <source>
        <dbReference type="SAM" id="MobiDB-lite"/>
    </source>
</evidence>
<evidence type="ECO:0000313" key="3">
    <source>
        <dbReference type="Proteomes" id="UP000383932"/>
    </source>
</evidence>
<comment type="caution">
    <text evidence="2">The sequence shown here is derived from an EMBL/GenBank/DDBJ whole genome shotgun (WGS) entry which is preliminary data.</text>
</comment>
<dbReference type="AlphaFoldDB" id="A0A5N5Q6K5"/>
<organism evidence="2 3">
    <name type="scientific">Ceratobasidium theobromae</name>
    <dbReference type="NCBI Taxonomy" id="1582974"/>
    <lineage>
        <taxon>Eukaryota</taxon>
        <taxon>Fungi</taxon>
        <taxon>Dikarya</taxon>
        <taxon>Basidiomycota</taxon>
        <taxon>Agaricomycotina</taxon>
        <taxon>Agaricomycetes</taxon>
        <taxon>Cantharellales</taxon>
        <taxon>Ceratobasidiaceae</taxon>
        <taxon>Ceratobasidium</taxon>
    </lineage>
</organism>
<feature type="region of interest" description="Disordered" evidence="1">
    <location>
        <begin position="153"/>
        <end position="254"/>
    </location>
</feature>
<sequence>MMSPAGNYKWYAWSLLWQLDWPGKHMELVHIDNIRDMTLEYSKHYRNNNEPALWLNTGNRFSYALMEPDDTVAQEWIRVIQSWQSVAGDGPAFCLAVDPTFPPPSWWQYKGNAAGKKQWQGLVSRYNTSKRQEELEESDDDIVERLSARVQLRPRKNIDKAPREVEGEGKGKGKGKGEEKASVKGKGSGAGKGKREEEEEERNQAKRPSGDEKTSRAKRQPASPAKPSAKVTGQALVGTSLSSVSSAKVLRKRT</sequence>
<reference evidence="2 3" key="1">
    <citation type="journal article" date="2019" name="Fungal Biol. Biotechnol.">
        <title>Draft genome sequence of fastidious pathogen Ceratobasidium theobromae, which causes vascular-streak dieback in Theobroma cacao.</title>
        <authorList>
            <person name="Ali S.S."/>
            <person name="Asman A."/>
            <person name="Shao J."/>
            <person name="Firmansyah A.P."/>
            <person name="Susilo A.W."/>
            <person name="Rosmana A."/>
            <person name="McMahon P."/>
            <person name="Junaid M."/>
            <person name="Guest D."/>
            <person name="Kheng T.Y."/>
            <person name="Meinhardt L.W."/>
            <person name="Bailey B.A."/>
        </authorList>
    </citation>
    <scope>NUCLEOTIDE SEQUENCE [LARGE SCALE GENOMIC DNA]</scope>
    <source>
        <strain evidence="2 3">CT2</strain>
    </source>
</reference>
<dbReference type="Proteomes" id="UP000383932">
    <property type="component" value="Unassembled WGS sequence"/>
</dbReference>
<dbReference type="OrthoDB" id="3269311at2759"/>
<name>A0A5N5Q6K5_9AGAM</name>
<dbReference type="EMBL" id="SSOP01001112">
    <property type="protein sequence ID" value="KAB5587424.1"/>
    <property type="molecule type" value="Genomic_DNA"/>
</dbReference>